<dbReference type="SUPFAM" id="SSF56801">
    <property type="entry name" value="Acetyl-CoA synthetase-like"/>
    <property type="match status" value="1"/>
</dbReference>
<gene>
    <name evidence="6" type="ORF">AMSG_06858</name>
</gene>
<sequence length="687" mass="71509">MNESFVTELETSVAVPVEDGDFPATTLNNLLDSRLEASADAVAYGSVGANGEWVTTTWAEAGHLVRSLSKSLVFAGLETGDVWAATLLAVTSLGGVAVGLFEDADLASLHWQVKHAAPRFVFVHDEAELAKIKSTPGASDFVEGVVVFNGEVAEARRGSLPAAPPALPLAVAQDPDASFEAGETVAHKPFQVWSWATFLTLGAHSISNALVERRSSKVEPGWTAMLAYTSGTTGPGCGAGPTGDDHVVSYMSLALVANAVFDIFSSLVTGAVVWFGPDDAASSAILPVLQDDLARACLAAPTEVEASVLGLDRCRYAASSGGFLPPHITEYFAAAGVYIVQIYGTAETSGVAAISSELSPLVSVGIPLGTTTIALADENADGDGVLAVSGRTVFKGYFKDESSSRRRVLDSGFFVTGDVGRMDDGYVFVHGTKSDMIKVGEDNFVAPAPVEALLKAQLPIVADVLVFGSHRDALCAFVTLKSESEGSGPPSRDISLHTHAILESHGIDLVSDAVTDVAADARVKALVDRAVRAYNDSLDNAGCAVARWTFAPAPFSVAKRELTASFKTKRRVVLDKYAAQAAALAGSPAVSATANSYTGPSTAAYTGNDSMIGVGGGLSYPAPWLSSPMTRPRPAGMFGAGFGSPFAYGLAGQQPLSPLHLFMSPGGYRSRPSRLDDDVDSDSDSDE</sequence>
<dbReference type="STRING" id="461836.A0A0L0DDZ7"/>
<keyword evidence="3" id="KW-0443">Lipid metabolism</keyword>
<proteinExistence type="predicted"/>
<dbReference type="GO" id="GO:0005524">
    <property type="term" value="F:ATP binding"/>
    <property type="evidence" value="ECO:0007669"/>
    <property type="project" value="UniProtKB-KW"/>
</dbReference>
<feature type="domain" description="AMP-dependent synthetase/ligase" evidence="5">
    <location>
        <begin position="243"/>
        <end position="398"/>
    </location>
</feature>
<dbReference type="RefSeq" id="XP_013756913.1">
    <property type="nucleotide sequence ID" value="XM_013901459.1"/>
</dbReference>
<dbReference type="GeneID" id="25565929"/>
<evidence type="ECO:0000259" key="5">
    <source>
        <dbReference type="Pfam" id="PF00501"/>
    </source>
</evidence>
<dbReference type="Proteomes" id="UP000054408">
    <property type="component" value="Unassembled WGS sequence"/>
</dbReference>
<protein>
    <submittedName>
        <fullName evidence="6">Long-chain-fatty-acid-CoA ligase ACSBG2</fullName>
    </submittedName>
</protein>
<dbReference type="PANTHER" id="PTHR43272">
    <property type="entry name" value="LONG-CHAIN-FATTY-ACID--COA LIGASE"/>
    <property type="match status" value="1"/>
</dbReference>
<dbReference type="InterPro" id="IPR000873">
    <property type="entry name" value="AMP-dep_synth/lig_dom"/>
</dbReference>
<organism evidence="6 7">
    <name type="scientific">Thecamonas trahens ATCC 50062</name>
    <dbReference type="NCBI Taxonomy" id="461836"/>
    <lineage>
        <taxon>Eukaryota</taxon>
        <taxon>Apusozoa</taxon>
        <taxon>Apusomonadida</taxon>
        <taxon>Apusomonadidae</taxon>
        <taxon>Thecamonas</taxon>
    </lineage>
</organism>
<keyword evidence="2" id="KW-0276">Fatty acid metabolism</keyword>
<dbReference type="Pfam" id="PF00501">
    <property type="entry name" value="AMP-binding"/>
    <property type="match status" value="2"/>
</dbReference>
<evidence type="ECO:0000313" key="7">
    <source>
        <dbReference type="Proteomes" id="UP000054408"/>
    </source>
</evidence>
<dbReference type="InterPro" id="IPR042099">
    <property type="entry name" value="ANL_N_sf"/>
</dbReference>
<feature type="region of interest" description="Disordered" evidence="4">
    <location>
        <begin position="666"/>
        <end position="687"/>
    </location>
</feature>
<dbReference type="Gene3D" id="3.40.50.12780">
    <property type="entry name" value="N-terminal domain of ligase-like"/>
    <property type="match status" value="1"/>
</dbReference>
<dbReference type="EMBL" id="GL349461">
    <property type="protein sequence ID" value="KNC50371.1"/>
    <property type="molecule type" value="Genomic_DNA"/>
</dbReference>
<evidence type="ECO:0000256" key="4">
    <source>
        <dbReference type="SAM" id="MobiDB-lite"/>
    </source>
</evidence>
<keyword evidence="1 6" id="KW-0436">Ligase</keyword>
<feature type="domain" description="AMP-dependent synthetase/ligase" evidence="5">
    <location>
        <begin position="36"/>
        <end position="234"/>
    </location>
</feature>
<keyword evidence="7" id="KW-1185">Reference proteome</keyword>
<dbReference type="eggNOG" id="KOG1256">
    <property type="taxonomic scope" value="Eukaryota"/>
</dbReference>
<evidence type="ECO:0000256" key="2">
    <source>
        <dbReference type="ARBA" id="ARBA00022832"/>
    </source>
</evidence>
<accession>A0A0L0DDZ7</accession>
<dbReference type="GO" id="GO:0016020">
    <property type="term" value="C:membrane"/>
    <property type="evidence" value="ECO:0007669"/>
    <property type="project" value="TreeGrafter"/>
</dbReference>
<reference evidence="6 7" key="1">
    <citation type="submission" date="2010-05" db="EMBL/GenBank/DDBJ databases">
        <title>The Genome Sequence of Thecamonas trahens ATCC 50062.</title>
        <authorList>
            <consortium name="The Broad Institute Genome Sequencing Platform"/>
            <person name="Russ C."/>
            <person name="Cuomo C."/>
            <person name="Shea T."/>
            <person name="Young S.K."/>
            <person name="Zeng Q."/>
            <person name="Koehrsen M."/>
            <person name="Haas B."/>
            <person name="Borodovsky M."/>
            <person name="Guigo R."/>
            <person name="Alvarado L."/>
            <person name="Berlin A."/>
            <person name="Bochicchio J."/>
            <person name="Borenstein D."/>
            <person name="Chapman S."/>
            <person name="Chen Z."/>
            <person name="Freedman E."/>
            <person name="Gellesch M."/>
            <person name="Goldberg J."/>
            <person name="Griggs A."/>
            <person name="Gujja S."/>
            <person name="Heilman E."/>
            <person name="Heiman D."/>
            <person name="Hepburn T."/>
            <person name="Howarth C."/>
            <person name="Jen D."/>
            <person name="Larson L."/>
            <person name="Mehta T."/>
            <person name="Park D."/>
            <person name="Pearson M."/>
            <person name="Roberts A."/>
            <person name="Saif S."/>
            <person name="Shenoy N."/>
            <person name="Sisk P."/>
            <person name="Stolte C."/>
            <person name="Sykes S."/>
            <person name="Thomson T."/>
            <person name="Walk T."/>
            <person name="White J."/>
            <person name="Yandava C."/>
            <person name="Burger G."/>
            <person name="Gray M.W."/>
            <person name="Holland P.W.H."/>
            <person name="King N."/>
            <person name="Lang F.B.F."/>
            <person name="Roger A.J."/>
            <person name="Ruiz-Trillo I."/>
            <person name="Lander E."/>
            <person name="Nusbaum C."/>
        </authorList>
    </citation>
    <scope>NUCLEOTIDE SEQUENCE [LARGE SCALE GENOMIC DNA]</scope>
    <source>
        <strain evidence="6 7">ATCC 50062</strain>
    </source>
</reference>
<name>A0A0L0DDZ7_THETB</name>
<feature type="compositionally biased region" description="Acidic residues" evidence="4">
    <location>
        <begin position="677"/>
        <end position="687"/>
    </location>
</feature>
<evidence type="ECO:0000313" key="6">
    <source>
        <dbReference type="EMBL" id="KNC50371.1"/>
    </source>
</evidence>
<dbReference type="OrthoDB" id="10253115at2759"/>
<dbReference type="PANTHER" id="PTHR43272:SF32">
    <property type="entry name" value="AMP-DEPENDENT SYNTHETASE_LIGASE DOMAIN-CONTAINING PROTEIN"/>
    <property type="match status" value="1"/>
</dbReference>
<evidence type="ECO:0000256" key="3">
    <source>
        <dbReference type="ARBA" id="ARBA00023098"/>
    </source>
</evidence>
<evidence type="ECO:0000256" key="1">
    <source>
        <dbReference type="ARBA" id="ARBA00022598"/>
    </source>
</evidence>
<dbReference type="AlphaFoldDB" id="A0A0L0DDZ7"/>
<dbReference type="GO" id="GO:0004467">
    <property type="term" value="F:long-chain fatty acid-CoA ligase activity"/>
    <property type="evidence" value="ECO:0007669"/>
    <property type="project" value="TreeGrafter"/>
</dbReference>